<evidence type="ECO:0000313" key="1">
    <source>
        <dbReference type="EMBL" id="KEO75850.1"/>
    </source>
</evidence>
<reference evidence="1 2" key="1">
    <citation type="submission" date="2014-04" db="EMBL/GenBank/DDBJ databases">
        <title>Characterization and application of a salt tolerant electro-active bacterium.</title>
        <authorList>
            <person name="Yang L."/>
            <person name="Wei S."/>
            <person name="Tay Q.X.M."/>
        </authorList>
    </citation>
    <scope>NUCLEOTIDE SEQUENCE [LARGE SCALE GENOMIC DNA]</scope>
    <source>
        <strain evidence="1 2">LY1</strain>
    </source>
</reference>
<organism evidence="1 2">
    <name type="scientific">Anditalea andensis</name>
    <dbReference type="NCBI Taxonomy" id="1048983"/>
    <lineage>
        <taxon>Bacteria</taxon>
        <taxon>Pseudomonadati</taxon>
        <taxon>Bacteroidota</taxon>
        <taxon>Cytophagia</taxon>
        <taxon>Cytophagales</taxon>
        <taxon>Cytophagaceae</taxon>
        <taxon>Anditalea</taxon>
    </lineage>
</organism>
<gene>
    <name evidence="1" type="ORF">EL17_22780</name>
</gene>
<evidence type="ECO:0000313" key="2">
    <source>
        <dbReference type="Proteomes" id="UP000027821"/>
    </source>
</evidence>
<sequence length="171" mass="20336">MDTFFSKMEKFDSNLWQYHIPIPHEIAANYIEGENRRVYCTLNGRYKTQCALMKSKSYWYVLINKEIRNNLAVDEGDMIAVLLEKDHTEFGHHMPEELQVMLDQDQEGNNYFRMLTPGKQRSLVYIVTTVKNPDSRLRKSLAIIHHLKEVKGVLDFKMLNETIKYYNNNWK</sequence>
<proteinExistence type="predicted"/>
<accession>A0A074L5S1</accession>
<keyword evidence="2" id="KW-1185">Reference proteome</keyword>
<dbReference type="STRING" id="1048983.EL17_22780"/>
<protein>
    <recommendedName>
        <fullName evidence="3">DUF1905 domain-containing protein</fullName>
    </recommendedName>
</protein>
<dbReference type="OrthoDB" id="959664at2"/>
<dbReference type="InterPro" id="IPR037079">
    <property type="entry name" value="AF2212/PG0164-like_sf"/>
</dbReference>
<dbReference type="AlphaFoldDB" id="A0A074L5S1"/>
<dbReference type="Proteomes" id="UP000027821">
    <property type="component" value="Unassembled WGS sequence"/>
</dbReference>
<dbReference type="Pfam" id="PF13376">
    <property type="entry name" value="OmdA"/>
    <property type="match status" value="1"/>
</dbReference>
<dbReference type="RefSeq" id="WP_035068847.1">
    <property type="nucleotide sequence ID" value="NZ_JMIH01000004.1"/>
</dbReference>
<dbReference type="eggNOG" id="COG4430">
    <property type="taxonomic scope" value="Bacteria"/>
</dbReference>
<evidence type="ECO:0008006" key="3">
    <source>
        <dbReference type="Google" id="ProtNLM"/>
    </source>
</evidence>
<dbReference type="InterPro" id="IPR015018">
    <property type="entry name" value="DUF1905"/>
</dbReference>
<dbReference type="Pfam" id="PF08922">
    <property type="entry name" value="DUF1905"/>
    <property type="match status" value="1"/>
</dbReference>
<comment type="caution">
    <text evidence="1">The sequence shown here is derived from an EMBL/GenBank/DDBJ whole genome shotgun (WGS) entry which is preliminary data.</text>
</comment>
<dbReference type="EMBL" id="JMIH01000004">
    <property type="protein sequence ID" value="KEO75850.1"/>
    <property type="molecule type" value="Genomic_DNA"/>
</dbReference>
<name>A0A074L5S1_9BACT</name>
<dbReference type="Gene3D" id="2.40.30.100">
    <property type="entry name" value="AF2212/PG0164-like"/>
    <property type="match status" value="1"/>
</dbReference>